<keyword evidence="1 2" id="KW-0238">DNA-binding</keyword>
<gene>
    <name evidence="4" type="ORF">HGA11_07885</name>
</gene>
<dbReference type="EMBL" id="JAAXPJ010000002">
    <property type="protein sequence ID" value="NKZ10893.1"/>
    <property type="molecule type" value="Genomic_DNA"/>
</dbReference>
<evidence type="ECO:0000256" key="2">
    <source>
        <dbReference type="PROSITE-ProRule" id="PRU00335"/>
    </source>
</evidence>
<name>A0A7X6MNA0_9MYCO</name>
<organism evidence="4 5">
    <name type="scientific">Mycolicibacterium septicum DSM 44393</name>
    <dbReference type="NCBI Taxonomy" id="1341646"/>
    <lineage>
        <taxon>Bacteria</taxon>
        <taxon>Bacillati</taxon>
        <taxon>Actinomycetota</taxon>
        <taxon>Actinomycetes</taxon>
        <taxon>Mycobacteriales</taxon>
        <taxon>Mycobacteriaceae</taxon>
        <taxon>Mycolicibacterium</taxon>
    </lineage>
</organism>
<dbReference type="PANTHER" id="PTHR43479">
    <property type="entry name" value="ACREF/ENVCD OPERON REPRESSOR-RELATED"/>
    <property type="match status" value="1"/>
</dbReference>
<evidence type="ECO:0000313" key="4">
    <source>
        <dbReference type="EMBL" id="NKZ10893.1"/>
    </source>
</evidence>
<dbReference type="AlphaFoldDB" id="A0A7X6MNA0"/>
<evidence type="ECO:0000313" key="5">
    <source>
        <dbReference type="Proteomes" id="UP000518188"/>
    </source>
</evidence>
<dbReference type="Gene3D" id="1.10.357.10">
    <property type="entry name" value="Tetracycline Repressor, domain 2"/>
    <property type="match status" value="1"/>
</dbReference>
<protein>
    <submittedName>
        <fullName evidence="4">TetR/AcrR family transcriptional regulator</fullName>
    </submittedName>
</protein>
<dbReference type="PROSITE" id="PS50977">
    <property type="entry name" value="HTH_TETR_2"/>
    <property type="match status" value="1"/>
</dbReference>
<dbReference type="Proteomes" id="UP000518188">
    <property type="component" value="Unassembled WGS sequence"/>
</dbReference>
<dbReference type="SUPFAM" id="SSF46689">
    <property type="entry name" value="Homeodomain-like"/>
    <property type="match status" value="1"/>
</dbReference>
<evidence type="ECO:0000256" key="1">
    <source>
        <dbReference type="ARBA" id="ARBA00023125"/>
    </source>
</evidence>
<evidence type="ECO:0000259" key="3">
    <source>
        <dbReference type="PROSITE" id="PS50977"/>
    </source>
</evidence>
<feature type="domain" description="HTH tetR-type" evidence="3">
    <location>
        <begin position="15"/>
        <end position="75"/>
    </location>
</feature>
<dbReference type="Pfam" id="PF00440">
    <property type="entry name" value="TetR_N"/>
    <property type="match status" value="1"/>
</dbReference>
<dbReference type="PANTHER" id="PTHR43479:SF11">
    <property type="entry name" value="ACREF_ENVCD OPERON REPRESSOR-RELATED"/>
    <property type="match status" value="1"/>
</dbReference>
<accession>A0A7X6MNA0</accession>
<dbReference type="InterPro" id="IPR009057">
    <property type="entry name" value="Homeodomain-like_sf"/>
</dbReference>
<dbReference type="RefSeq" id="WP_049924847.1">
    <property type="nucleotide sequence ID" value="NZ_HG322951.1"/>
</dbReference>
<sequence>MSRPYRGQAADARSADRRARLLQAGVDLVGTQGVAAMTMRAVCREAELSQKFFYESFTGTDDLLQEVYRSTFEQARRVVNAAGDPEADLTSRTRAGVYAAAQLVRDDPRVCRILLVEPIADLTLRQFVRDTIGTMTMGGLTAPTGGTAARAKMQYATVFGAIISLFIEWTEGNLGSDQEAFVDHVTTMLLSSPLFGGRGAVQAVPSAGHPARTPRINRSS</sequence>
<dbReference type="InterPro" id="IPR001647">
    <property type="entry name" value="HTH_TetR"/>
</dbReference>
<dbReference type="InterPro" id="IPR050624">
    <property type="entry name" value="HTH-type_Tx_Regulator"/>
</dbReference>
<reference evidence="4 5" key="1">
    <citation type="submission" date="2020-04" db="EMBL/GenBank/DDBJ databases">
        <title>MicrobeNet Type strains.</title>
        <authorList>
            <person name="Nicholson A.C."/>
        </authorList>
    </citation>
    <scope>NUCLEOTIDE SEQUENCE [LARGE SCALE GENOMIC DNA]</scope>
    <source>
        <strain evidence="4 5">ATCC 700731</strain>
    </source>
</reference>
<feature type="DNA-binding region" description="H-T-H motif" evidence="2">
    <location>
        <begin position="38"/>
        <end position="57"/>
    </location>
</feature>
<proteinExistence type="predicted"/>
<comment type="caution">
    <text evidence="4">The sequence shown here is derived from an EMBL/GenBank/DDBJ whole genome shotgun (WGS) entry which is preliminary data.</text>
</comment>
<dbReference type="GO" id="GO:0003677">
    <property type="term" value="F:DNA binding"/>
    <property type="evidence" value="ECO:0007669"/>
    <property type="project" value="UniProtKB-UniRule"/>
</dbReference>